<evidence type="ECO:0000256" key="1">
    <source>
        <dbReference type="SAM" id="SignalP"/>
    </source>
</evidence>
<protein>
    <submittedName>
        <fullName evidence="3">D-alanyl-D-alanine carboxypeptidase</fullName>
    </submittedName>
</protein>
<dbReference type="Proteomes" id="UP000282084">
    <property type="component" value="Unassembled WGS sequence"/>
</dbReference>
<keyword evidence="3" id="KW-0121">Carboxypeptidase</keyword>
<sequence>MGARVLLRSAVGATVTAGLVAAVLVSPAAATGGAAQAGGAPAGAVDRGGEREIAVALDRLIRADGLPGAQAVVTERGRSREVARGVGDLRTGRPFPHRARVRIGSNTKTFVATVVLQLVAEGEVGLDDPVERHLPGVVRGNGNDGTRVTVRQLLQHTSGLSDYLAVVDPVAARWRHYGPAELVAAAMTLPPRFEPGAKWEYSNTNYVLAGMLVEQVTGRPVAAEVTRRVTAPLGLRSTYFPRPGETGLRGPHPRGYHRVDGERVDYTEQDPSWAGAAGAVVGTGEDLNRFFTALLGGRLLPAAQLAEMKRTVPADIAPGAGYGLGLIRYPVSCGKELWGHGGTVPGFRTRGGVTADGRAVNVTVNEVSSSPDGSANVLKAVDAAVCATS</sequence>
<gene>
    <name evidence="3" type="ORF">C8E97_2682</name>
</gene>
<comment type="caution">
    <text evidence="3">The sequence shown here is derived from an EMBL/GenBank/DDBJ whole genome shotgun (WGS) entry which is preliminary data.</text>
</comment>
<keyword evidence="4" id="KW-1185">Reference proteome</keyword>
<dbReference type="InterPro" id="IPR001466">
    <property type="entry name" value="Beta-lactam-related"/>
</dbReference>
<dbReference type="Gene3D" id="3.40.710.10">
    <property type="entry name" value="DD-peptidase/beta-lactamase superfamily"/>
    <property type="match status" value="1"/>
</dbReference>
<evidence type="ECO:0000259" key="2">
    <source>
        <dbReference type="Pfam" id="PF00144"/>
    </source>
</evidence>
<evidence type="ECO:0000313" key="4">
    <source>
        <dbReference type="Proteomes" id="UP000282084"/>
    </source>
</evidence>
<dbReference type="AlphaFoldDB" id="A0A495VXF0"/>
<feature type="domain" description="Beta-lactamase-related" evidence="2">
    <location>
        <begin position="62"/>
        <end position="371"/>
    </location>
</feature>
<dbReference type="PANTHER" id="PTHR46825">
    <property type="entry name" value="D-ALANYL-D-ALANINE-CARBOXYPEPTIDASE/ENDOPEPTIDASE AMPH"/>
    <property type="match status" value="1"/>
</dbReference>
<name>A0A495VXF0_9PSEU</name>
<organism evidence="3 4">
    <name type="scientific">Saccharothrix australiensis</name>
    <dbReference type="NCBI Taxonomy" id="2072"/>
    <lineage>
        <taxon>Bacteria</taxon>
        <taxon>Bacillati</taxon>
        <taxon>Actinomycetota</taxon>
        <taxon>Actinomycetes</taxon>
        <taxon>Pseudonocardiales</taxon>
        <taxon>Pseudonocardiaceae</taxon>
        <taxon>Saccharothrix</taxon>
    </lineage>
</organism>
<dbReference type="InterPro" id="IPR050491">
    <property type="entry name" value="AmpC-like"/>
</dbReference>
<keyword evidence="3" id="KW-0378">Hydrolase</keyword>
<proteinExistence type="predicted"/>
<dbReference type="SUPFAM" id="SSF56601">
    <property type="entry name" value="beta-lactamase/transpeptidase-like"/>
    <property type="match status" value="1"/>
</dbReference>
<dbReference type="Pfam" id="PF00144">
    <property type="entry name" value="Beta-lactamase"/>
    <property type="match status" value="1"/>
</dbReference>
<keyword evidence="3" id="KW-0645">Protease</keyword>
<dbReference type="RefSeq" id="WP_246018861.1">
    <property type="nucleotide sequence ID" value="NZ_RBXO01000001.1"/>
</dbReference>
<feature type="signal peptide" evidence="1">
    <location>
        <begin position="1"/>
        <end position="30"/>
    </location>
</feature>
<evidence type="ECO:0000313" key="3">
    <source>
        <dbReference type="EMBL" id="RKT54092.1"/>
    </source>
</evidence>
<accession>A0A495VXF0</accession>
<dbReference type="InterPro" id="IPR012338">
    <property type="entry name" value="Beta-lactam/transpept-like"/>
</dbReference>
<dbReference type="EMBL" id="RBXO01000001">
    <property type="protein sequence ID" value="RKT54092.1"/>
    <property type="molecule type" value="Genomic_DNA"/>
</dbReference>
<dbReference type="PANTHER" id="PTHR46825:SF7">
    <property type="entry name" value="D-ALANYL-D-ALANINE CARBOXYPEPTIDASE"/>
    <property type="match status" value="1"/>
</dbReference>
<reference evidence="3 4" key="1">
    <citation type="submission" date="2018-10" db="EMBL/GenBank/DDBJ databases">
        <title>Sequencing the genomes of 1000 actinobacteria strains.</title>
        <authorList>
            <person name="Klenk H.-P."/>
        </authorList>
    </citation>
    <scope>NUCLEOTIDE SEQUENCE [LARGE SCALE GENOMIC DNA]</scope>
    <source>
        <strain evidence="3 4">DSM 43800</strain>
    </source>
</reference>
<keyword evidence="1" id="KW-0732">Signal</keyword>
<dbReference type="GO" id="GO:0004180">
    <property type="term" value="F:carboxypeptidase activity"/>
    <property type="evidence" value="ECO:0007669"/>
    <property type="project" value="UniProtKB-KW"/>
</dbReference>
<feature type="chain" id="PRO_5019816821" evidence="1">
    <location>
        <begin position="31"/>
        <end position="389"/>
    </location>
</feature>